<dbReference type="PANTHER" id="PTHR24220:SF688">
    <property type="entry name" value="ABC TRANSPORTER H FAMILY MEMBER 2"/>
    <property type="match status" value="1"/>
</dbReference>
<accession>A0A6A5C3C2</accession>
<feature type="region of interest" description="Disordered" evidence="4">
    <location>
        <begin position="276"/>
        <end position="297"/>
    </location>
</feature>
<dbReference type="PANTHER" id="PTHR24220">
    <property type="entry name" value="IMPORT ATP-BINDING PROTEIN"/>
    <property type="match status" value="1"/>
</dbReference>
<dbReference type="PROSITE" id="PS50893">
    <property type="entry name" value="ABC_TRANSPORTER_2"/>
    <property type="match status" value="1"/>
</dbReference>
<evidence type="ECO:0000256" key="3">
    <source>
        <dbReference type="ARBA" id="ARBA00022840"/>
    </source>
</evidence>
<sequence length="375" mass="42208">MFKKKDKKEEKDFNRGFENLFKQVGEIDNNDYIIELDNIQKTYLLGIEGVPALRGVNLKIKRGEFLVIYGTSGGGKTSMLNIIGTIDKPTKGHLTICGERVTSNTKDETLANIRLARMGFVFQTFNLLSTMTALENVEMPMILQGNMSKAARRERAKKLLEKVGMGHRFDHTPNQLSGGEQQRVTIARAISNHPEILLLDEPTGDLDTKNTLNVMDLLIKLNQEDGITMVMVTHDPNLKNAADRVVYMRDGKIHRIEELDPETKIAFRKSVAEQNSGALAKHEGGGGKSSRFTRFTKTRRPQDYETYDRDAVYVAHNVLDEYGKRKLGASLLSEESPMYQAIHDTRPIEVTLIPSQNQEEPTITTTHPVFSSNSQ</sequence>
<dbReference type="GO" id="GO:0022857">
    <property type="term" value="F:transmembrane transporter activity"/>
    <property type="evidence" value="ECO:0007669"/>
    <property type="project" value="TreeGrafter"/>
</dbReference>
<evidence type="ECO:0000313" key="7">
    <source>
        <dbReference type="Proteomes" id="UP000444721"/>
    </source>
</evidence>
<dbReference type="InterPro" id="IPR027417">
    <property type="entry name" value="P-loop_NTPase"/>
</dbReference>
<evidence type="ECO:0000259" key="5">
    <source>
        <dbReference type="PROSITE" id="PS50893"/>
    </source>
</evidence>
<dbReference type="InterPro" id="IPR017911">
    <property type="entry name" value="MacB-like_ATP-bd"/>
</dbReference>
<dbReference type="SUPFAM" id="SSF52540">
    <property type="entry name" value="P-loop containing nucleoside triphosphate hydrolases"/>
    <property type="match status" value="1"/>
</dbReference>
<dbReference type="InterPro" id="IPR003593">
    <property type="entry name" value="AAA+_ATPase"/>
</dbReference>
<dbReference type="Pfam" id="PF00005">
    <property type="entry name" value="ABC_tran"/>
    <property type="match status" value="1"/>
</dbReference>
<dbReference type="VEuPathDB" id="AmoebaDB:NF0098830"/>
<keyword evidence="3" id="KW-0067">ATP-binding</keyword>
<dbReference type="InterPro" id="IPR017871">
    <property type="entry name" value="ABC_transporter-like_CS"/>
</dbReference>
<dbReference type="PROSITE" id="PS00211">
    <property type="entry name" value="ABC_TRANSPORTER_1"/>
    <property type="match status" value="1"/>
</dbReference>
<dbReference type="CDD" id="cd03255">
    <property type="entry name" value="ABC_MJ0796_LolCDE_FtsE"/>
    <property type="match status" value="1"/>
</dbReference>
<dbReference type="EMBL" id="VFQX01000016">
    <property type="protein sequence ID" value="KAF0981242.1"/>
    <property type="molecule type" value="Genomic_DNA"/>
</dbReference>
<proteinExistence type="predicted"/>
<dbReference type="VEuPathDB" id="AmoebaDB:FDP41_013030"/>
<gene>
    <name evidence="6" type="ORF">FDP41_013030</name>
</gene>
<dbReference type="GO" id="GO:0005524">
    <property type="term" value="F:ATP binding"/>
    <property type="evidence" value="ECO:0007669"/>
    <property type="project" value="UniProtKB-KW"/>
</dbReference>
<dbReference type="GO" id="GO:0005886">
    <property type="term" value="C:plasma membrane"/>
    <property type="evidence" value="ECO:0007669"/>
    <property type="project" value="TreeGrafter"/>
</dbReference>
<evidence type="ECO:0000313" key="6">
    <source>
        <dbReference type="EMBL" id="KAF0981242.1"/>
    </source>
</evidence>
<dbReference type="GO" id="GO:0098796">
    <property type="term" value="C:membrane protein complex"/>
    <property type="evidence" value="ECO:0007669"/>
    <property type="project" value="UniProtKB-ARBA"/>
</dbReference>
<evidence type="ECO:0000256" key="2">
    <source>
        <dbReference type="ARBA" id="ARBA00022741"/>
    </source>
</evidence>
<dbReference type="Gene3D" id="3.40.50.300">
    <property type="entry name" value="P-loop containing nucleotide triphosphate hydrolases"/>
    <property type="match status" value="1"/>
</dbReference>
<keyword evidence="7" id="KW-1185">Reference proteome</keyword>
<organism evidence="6 7">
    <name type="scientific">Naegleria fowleri</name>
    <name type="common">Brain eating amoeba</name>
    <dbReference type="NCBI Taxonomy" id="5763"/>
    <lineage>
        <taxon>Eukaryota</taxon>
        <taxon>Discoba</taxon>
        <taxon>Heterolobosea</taxon>
        <taxon>Tetramitia</taxon>
        <taxon>Eutetramitia</taxon>
        <taxon>Vahlkampfiidae</taxon>
        <taxon>Naegleria</taxon>
    </lineage>
</organism>
<dbReference type="GO" id="GO:0016887">
    <property type="term" value="F:ATP hydrolysis activity"/>
    <property type="evidence" value="ECO:0007669"/>
    <property type="project" value="InterPro"/>
</dbReference>
<dbReference type="AlphaFoldDB" id="A0A6A5C3C2"/>
<dbReference type="InterPro" id="IPR015854">
    <property type="entry name" value="ABC_transpr_LolD-like"/>
</dbReference>
<comment type="caution">
    <text evidence="6">The sequence shown here is derived from an EMBL/GenBank/DDBJ whole genome shotgun (WGS) entry which is preliminary data.</text>
</comment>
<evidence type="ECO:0000256" key="4">
    <source>
        <dbReference type="SAM" id="MobiDB-lite"/>
    </source>
</evidence>
<dbReference type="SMART" id="SM00382">
    <property type="entry name" value="AAA"/>
    <property type="match status" value="1"/>
</dbReference>
<keyword evidence="1" id="KW-0813">Transport</keyword>
<dbReference type="Proteomes" id="UP000444721">
    <property type="component" value="Unassembled WGS sequence"/>
</dbReference>
<dbReference type="VEuPathDB" id="AmoebaDB:NfTy_078560"/>
<keyword evidence="2" id="KW-0547">Nucleotide-binding</keyword>
<dbReference type="FunFam" id="3.40.50.300:FF:000032">
    <property type="entry name" value="Export ABC transporter ATP-binding protein"/>
    <property type="match status" value="1"/>
</dbReference>
<reference evidence="6 7" key="1">
    <citation type="journal article" date="2019" name="Sci. Rep.">
        <title>Nanopore sequencing improves the draft genome of the human pathogenic amoeba Naegleria fowleri.</title>
        <authorList>
            <person name="Liechti N."/>
            <person name="Schurch N."/>
            <person name="Bruggmann R."/>
            <person name="Wittwer M."/>
        </authorList>
    </citation>
    <scope>NUCLEOTIDE SEQUENCE [LARGE SCALE GENOMIC DNA]</scope>
    <source>
        <strain evidence="6 7">ATCC 30894</strain>
    </source>
</reference>
<dbReference type="GeneID" id="68120245"/>
<name>A0A6A5C3C2_NAEFO</name>
<evidence type="ECO:0000256" key="1">
    <source>
        <dbReference type="ARBA" id="ARBA00022448"/>
    </source>
</evidence>
<feature type="domain" description="ABC transporter" evidence="5">
    <location>
        <begin position="34"/>
        <end position="275"/>
    </location>
</feature>
<dbReference type="InterPro" id="IPR003439">
    <property type="entry name" value="ABC_transporter-like_ATP-bd"/>
</dbReference>
<dbReference type="OrthoDB" id="6500128at2759"/>
<dbReference type="RefSeq" id="XP_044565955.1">
    <property type="nucleotide sequence ID" value="XM_044703616.1"/>
</dbReference>
<protein>
    <recommendedName>
        <fullName evidence="5">ABC transporter domain-containing protein</fullName>
    </recommendedName>
</protein>
<dbReference type="OMA" id="QDYETYD"/>